<name>A0A6C0RAQ9_9BACT</name>
<dbReference type="SUPFAM" id="SSF103247">
    <property type="entry name" value="TT1751-like"/>
    <property type="match status" value="1"/>
</dbReference>
<reference evidence="1 2" key="1">
    <citation type="submission" date="2020-02" db="EMBL/GenBank/DDBJ databases">
        <title>Genome sequencing for Draconibacterium sp. strain M1.</title>
        <authorList>
            <person name="Park S.-J."/>
        </authorList>
    </citation>
    <scope>NUCLEOTIDE SEQUENCE [LARGE SCALE GENOMIC DNA]</scope>
    <source>
        <strain evidence="1 2">M1</strain>
    </source>
</reference>
<proteinExistence type="predicted"/>
<dbReference type="EMBL" id="CP048409">
    <property type="protein sequence ID" value="QIA07042.1"/>
    <property type="molecule type" value="Genomic_DNA"/>
</dbReference>
<dbReference type="RefSeq" id="WP_163344971.1">
    <property type="nucleotide sequence ID" value="NZ_CP048409.1"/>
</dbReference>
<sequence length="295" mass="32981">MTRIFLITIIYLFSFSVVKAQEESPYLLISKSAESVADGISKAKSALSESGFKVIGEYNPAQSQDLGIICYTHPELEKIALGFNDRGALAAVLKIGFKKEGETLKISMLNPMYLFYSYFVDGIDEQEEALREISDQAIEAMQTIGILNEPFGGTVEKNKLQKYHYKIMMPYFTDAEVLKSFNSFDEGLKTIQQNLKTGKGETQKVYELVYSNKKIAVWGVGLKNAEDGEAHFLPIIGDEHVAAMPYEIILQGNTASILPGKYRIALHWPELTMGTFMKIMSTPGDIKKSLEKLTE</sequence>
<dbReference type="AlphaFoldDB" id="A0A6C0RAQ9"/>
<dbReference type="Gene3D" id="3.30.310.70">
    <property type="entry name" value="TT1751-like domain"/>
    <property type="match status" value="1"/>
</dbReference>
<gene>
    <name evidence="1" type="ORF">G0Q07_04530</name>
</gene>
<dbReference type="Proteomes" id="UP000474630">
    <property type="component" value="Chromosome"/>
</dbReference>
<evidence type="ECO:0000313" key="2">
    <source>
        <dbReference type="Proteomes" id="UP000474630"/>
    </source>
</evidence>
<dbReference type="InterPro" id="IPR035923">
    <property type="entry name" value="TT1751-like_sf"/>
</dbReference>
<evidence type="ECO:0000313" key="1">
    <source>
        <dbReference type="EMBL" id="QIA07042.1"/>
    </source>
</evidence>
<dbReference type="KEGG" id="drc:G0Q07_04530"/>
<accession>A0A6C0RAQ9</accession>
<organism evidence="1 2">
    <name type="scientific">Draconibacterium halophilum</name>
    <dbReference type="NCBI Taxonomy" id="2706887"/>
    <lineage>
        <taxon>Bacteria</taxon>
        <taxon>Pseudomonadati</taxon>
        <taxon>Bacteroidota</taxon>
        <taxon>Bacteroidia</taxon>
        <taxon>Marinilabiliales</taxon>
        <taxon>Prolixibacteraceae</taxon>
        <taxon>Draconibacterium</taxon>
    </lineage>
</organism>
<protein>
    <submittedName>
        <fullName evidence="1">Uncharacterized protein</fullName>
    </submittedName>
</protein>
<keyword evidence="2" id="KW-1185">Reference proteome</keyword>